<comment type="caution">
    <text evidence="3">The sequence shown here is derived from an EMBL/GenBank/DDBJ whole genome shotgun (WGS) entry which is preliminary data.</text>
</comment>
<dbReference type="InterPro" id="IPR005064">
    <property type="entry name" value="BUG"/>
</dbReference>
<feature type="signal peptide" evidence="2">
    <location>
        <begin position="1"/>
        <end position="24"/>
    </location>
</feature>
<accession>A0A261RYV5</accession>
<dbReference type="SUPFAM" id="SSF53850">
    <property type="entry name" value="Periplasmic binding protein-like II"/>
    <property type="match status" value="1"/>
</dbReference>
<dbReference type="RefSeq" id="WP_094854709.1">
    <property type="nucleotide sequence ID" value="NZ_NEVM01000005.1"/>
</dbReference>
<dbReference type="OrthoDB" id="8678477at2"/>
<keyword evidence="2" id="KW-0732">Signal</keyword>
<dbReference type="PIRSF" id="PIRSF017082">
    <property type="entry name" value="YflP"/>
    <property type="match status" value="1"/>
</dbReference>
<protein>
    <submittedName>
        <fullName evidence="3">MFS transporter</fullName>
    </submittedName>
</protein>
<dbReference type="Gene3D" id="3.40.190.10">
    <property type="entry name" value="Periplasmic binding protein-like II"/>
    <property type="match status" value="1"/>
</dbReference>
<keyword evidence="4" id="KW-1185">Reference proteome</keyword>
<dbReference type="Pfam" id="PF03401">
    <property type="entry name" value="TctC"/>
    <property type="match status" value="1"/>
</dbReference>
<evidence type="ECO:0000256" key="2">
    <source>
        <dbReference type="SAM" id="SignalP"/>
    </source>
</evidence>
<sequence length="325" mass="34774">MHRKAFLRSTLAAMAALALPRVHAATGAWPDRPINYVVAFPPGSNTDVLGRIVAQHLGDLLHTSVVVDNRPGATGMIGSAYVAKAPPDGYTLLGASIASHAINPSLFRNMQYDAVRSFQPITIIGMNGNTLVVRQDSPYRSVPDIIADARKRPGAISFASSGIGTTQHLSGVLLEQLAGIRMVHVPYSSRSALPDVIGGQVDFMFEGPTVISHVKGGKLRALAVTSPRRLESLPDVPTMMEAGVAGYQVQAWQAIFAPAGVPANIVDKLYHAVAEVLKQPKVLAQLRDMGVEPSGMPPQEFARFQQAEIHKWAEVVRKAGIKAES</sequence>
<name>A0A261RYV5_9BORD</name>
<dbReference type="Gene3D" id="3.40.190.150">
    <property type="entry name" value="Bordetella uptake gene, domain 1"/>
    <property type="match status" value="1"/>
</dbReference>
<dbReference type="Proteomes" id="UP000216020">
    <property type="component" value="Unassembled WGS sequence"/>
</dbReference>
<gene>
    <name evidence="3" type="ORF">CAL29_19705</name>
</gene>
<dbReference type="CDD" id="cd13578">
    <property type="entry name" value="PBP2_Bug27"/>
    <property type="match status" value="1"/>
</dbReference>
<dbReference type="EMBL" id="NEVM01000005">
    <property type="protein sequence ID" value="OZI30278.1"/>
    <property type="molecule type" value="Genomic_DNA"/>
</dbReference>
<dbReference type="PANTHER" id="PTHR42928:SF5">
    <property type="entry name" value="BLR1237 PROTEIN"/>
    <property type="match status" value="1"/>
</dbReference>
<evidence type="ECO:0000256" key="1">
    <source>
        <dbReference type="ARBA" id="ARBA00006987"/>
    </source>
</evidence>
<dbReference type="AlphaFoldDB" id="A0A261RYV5"/>
<proteinExistence type="inferred from homology"/>
<dbReference type="PANTHER" id="PTHR42928">
    <property type="entry name" value="TRICARBOXYLATE-BINDING PROTEIN"/>
    <property type="match status" value="1"/>
</dbReference>
<feature type="chain" id="PRO_5013147906" evidence="2">
    <location>
        <begin position="25"/>
        <end position="325"/>
    </location>
</feature>
<evidence type="ECO:0000313" key="4">
    <source>
        <dbReference type="Proteomes" id="UP000216020"/>
    </source>
</evidence>
<organism evidence="3 4">
    <name type="scientific">Bordetella genomosp. 10</name>
    <dbReference type="NCBI Taxonomy" id="1416804"/>
    <lineage>
        <taxon>Bacteria</taxon>
        <taxon>Pseudomonadati</taxon>
        <taxon>Pseudomonadota</taxon>
        <taxon>Betaproteobacteria</taxon>
        <taxon>Burkholderiales</taxon>
        <taxon>Alcaligenaceae</taxon>
        <taxon>Bordetella</taxon>
    </lineage>
</organism>
<comment type="similarity">
    <text evidence="1">Belongs to the UPF0065 (bug) family.</text>
</comment>
<reference evidence="4" key="1">
    <citation type="submission" date="2017-05" db="EMBL/GenBank/DDBJ databases">
        <title>Complete and WGS of Bordetella genogroups.</title>
        <authorList>
            <person name="Spilker T."/>
            <person name="Lipuma J."/>
        </authorList>
    </citation>
    <scope>NUCLEOTIDE SEQUENCE [LARGE SCALE GENOMIC DNA]</scope>
    <source>
        <strain evidence="4">AU16122</strain>
    </source>
</reference>
<evidence type="ECO:0000313" key="3">
    <source>
        <dbReference type="EMBL" id="OZI30278.1"/>
    </source>
</evidence>
<dbReference type="InterPro" id="IPR042100">
    <property type="entry name" value="Bug_dom1"/>
</dbReference>